<reference evidence="6" key="2">
    <citation type="submission" date="2015-01" db="EMBL/GenBank/DDBJ databases">
        <title>Evolutionary Origins and Diversification of the Mycorrhizal Mutualists.</title>
        <authorList>
            <consortium name="DOE Joint Genome Institute"/>
            <consortium name="Mycorrhizal Genomics Consortium"/>
            <person name="Kohler A."/>
            <person name="Kuo A."/>
            <person name="Nagy L.G."/>
            <person name="Floudas D."/>
            <person name="Copeland A."/>
            <person name="Barry K.W."/>
            <person name="Cichocki N."/>
            <person name="Veneault-Fourrey C."/>
            <person name="LaButti K."/>
            <person name="Lindquist E.A."/>
            <person name="Lipzen A."/>
            <person name="Lundell T."/>
            <person name="Morin E."/>
            <person name="Murat C."/>
            <person name="Riley R."/>
            <person name="Ohm R."/>
            <person name="Sun H."/>
            <person name="Tunlid A."/>
            <person name="Henrissat B."/>
            <person name="Grigoriev I.V."/>
            <person name="Hibbett D.S."/>
            <person name="Martin F."/>
        </authorList>
    </citation>
    <scope>NUCLEOTIDE SEQUENCE [LARGE SCALE GENOMIC DNA]</scope>
    <source>
        <strain evidence="6">Marx 270</strain>
    </source>
</reference>
<dbReference type="SUPFAM" id="SSF50978">
    <property type="entry name" value="WD40 repeat-like"/>
    <property type="match status" value="1"/>
</dbReference>
<dbReference type="InterPro" id="IPR027417">
    <property type="entry name" value="P-loop_NTPase"/>
</dbReference>
<dbReference type="PROSITE" id="PS50294">
    <property type="entry name" value="WD_REPEATS_REGION"/>
    <property type="match status" value="1"/>
</dbReference>
<dbReference type="InterPro" id="IPR001680">
    <property type="entry name" value="WD40_rpt"/>
</dbReference>
<sequence length="812" mass="90997">MSVTLLSTKIAVGAVDNANTAMSDLCTIDATYLAPLSIFYTVVNSIANIHPYAQMALSALTSASQLILSQANLDASIRALLSKVSETYQFIMEEDTLSQLDVMKDTLAQIAQVVQECAQFISKYSETKNFWVRLGKNIFSETSTRIRCYNSALDGLMQRFRDKELRDIQVNVHRMREDLSLEGMSYAGGAGLNTMKTCLDGTRAEILSEIFDWINDTDPACPRVFWLHGQAGKGKSSIAHTIALQAQNLGMLGSCFCFSHVRQAEELHKKLITTIARDLADRDLRLKPLLAEMIANNRSLRDTEDIMQQWQKFILEPVSNLKGPAVGNVVMVVDALDEGGGTATREEILSVFATQAGKLPPNFRILLTSRPLQDIMDTLQNVGHIRATSLEDVSVTSTIRDIRLYVSEKLKRQKGIHQEEVNKIAEKSDGLFEWARLACEYIRSHGAGETARERFDDLIAHTTEEGRTLLDDMYNLVLEDIIITKQRTLSRFRSVMRQVLYALDPLPIHSLNAMRRSFSGQEGSYQVEVILDYMAPLLSGIIDHSIPVRPLHASFYDFLTEKKRSGQFFIDKCDIHKNLASASLHVMQSSLRFNICELETSYVRNSAIDGLATKVEKNISPHLSYSCRFWATHLREAEFDSRLAQDLKEFLDGDQLLFWLEALGLLKSIGEAYRALIATTAWLEGKEDYQDILPVLRDTCKFVCNFASLINESTPHLYLSALPFSPTSSIFAARFLARFPNVAQVATGRHQNWPSSQHVLRGHDLSVESVAFSPDGKRVVSASSDDTIRFWDAETGTQVGKPLRGHTKPVFA</sequence>
<dbReference type="Proteomes" id="UP000054217">
    <property type="component" value="Unassembled WGS sequence"/>
</dbReference>
<gene>
    <name evidence="5" type="ORF">M404DRAFT_886140</name>
</gene>
<dbReference type="InterPro" id="IPR015943">
    <property type="entry name" value="WD40/YVTN_repeat-like_dom_sf"/>
</dbReference>
<evidence type="ECO:0000256" key="3">
    <source>
        <dbReference type="PROSITE-ProRule" id="PRU00221"/>
    </source>
</evidence>
<accession>A0A0C3NQI6</accession>
<evidence type="ECO:0000313" key="6">
    <source>
        <dbReference type="Proteomes" id="UP000054217"/>
    </source>
</evidence>
<organism evidence="5 6">
    <name type="scientific">Pisolithus tinctorius Marx 270</name>
    <dbReference type="NCBI Taxonomy" id="870435"/>
    <lineage>
        <taxon>Eukaryota</taxon>
        <taxon>Fungi</taxon>
        <taxon>Dikarya</taxon>
        <taxon>Basidiomycota</taxon>
        <taxon>Agaricomycotina</taxon>
        <taxon>Agaricomycetes</taxon>
        <taxon>Agaricomycetidae</taxon>
        <taxon>Boletales</taxon>
        <taxon>Sclerodermatineae</taxon>
        <taxon>Pisolithaceae</taxon>
        <taxon>Pisolithus</taxon>
    </lineage>
</organism>
<evidence type="ECO:0000256" key="2">
    <source>
        <dbReference type="ARBA" id="ARBA00022737"/>
    </source>
</evidence>
<dbReference type="Gene3D" id="3.40.50.300">
    <property type="entry name" value="P-loop containing nucleotide triphosphate hydrolases"/>
    <property type="match status" value="1"/>
</dbReference>
<dbReference type="AlphaFoldDB" id="A0A0C3NQI6"/>
<dbReference type="SMART" id="SM00320">
    <property type="entry name" value="WD40"/>
    <property type="match status" value="1"/>
</dbReference>
<proteinExistence type="predicted"/>
<name>A0A0C3NQI6_PISTI</name>
<feature type="repeat" description="WD" evidence="3">
    <location>
        <begin position="760"/>
        <end position="801"/>
    </location>
</feature>
<dbReference type="STRING" id="870435.A0A0C3NQI6"/>
<reference evidence="5 6" key="1">
    <citation type="submission" date="2014-04" db="EMBL/GenBank/DDBJ databases">
        <authorList>
            <consortium name="DOE Joint Genome Institute"/>
            <person name="Kuo A."/>
            <person name="Kohler A."/>
            <person name="Costa M.D."/>
            <person name="Nagy L.G."/>
            <person name="Floudas D."/>
            <person name="Copeland A."/>
            <person name="Barry K.W."/>
            <person name="Cichocki N."/>
            <person name="Veneault-Fourrey C."/>
            <person name="LaButti K."/>
            <person name="Lindquist E.A."/>
            <person name="Lipzen A."/>
            <person name="Lundell T."/>
            <person name="Morin E."/>
            <person name="Murat C."/>
            <person name="Sun H."/>
            <person name="Tunlid A."/>
            <person name="Henrissat B."/>
            <person name="Grigoriev I.V."/>
            <person name="Hibbett D.S."/>
            <person name="Martin F."/>
            <person name="Nordberg H.P."/>
            <person name="Cantor M.N."/>
            <person name="Hua S.X."/>
        </authorList>
    </citation>
    <scope>NUCLEOTIDE SEQUENCE [LARGE SCALE GENOMIC DNA]</scope>
    <source>
        <strain evidence="5 6">Marx 270</strain>
    </source>
</reference>
<dbReference type="InterPro" id="IPR036322">
    <property type="entry name" value="WD40_repeat_dom_sf"/>
</dbReference>
<keyword evidence="1 3" id="KW-0853">WD repeat</keyword>
<evidence type="ECO:0000259" key="4">
    <source>
        <dbReference type="Pfam" id="PF24883"/>
    </source>
</evidence>
<dbReference type="InParanoid" id="A0A0C3NQI6"/>
<keyword evidence="6" id="KW-1185">Reference proteome</keyword>
<dbReference type="Gene3D" id="2.130.10.10">
    <property type="entry name" value="YVTN repeat-like/Quinoprotein amine dehydrogenase"/>
    <property type="match status" value="1"/>
</dbReference>
<evidence type="ECO:0000313" key="5">
    <source>
        <dbReference type="EMBL" id="KIN97805.1"/>
    </source>
</evidence>
<dbReference type="Pfam" id="PF00400">
    <property type="entry name" value="WD40"/>
    <property type="match status" value="1"/>
</dbReference>
<dbReference type="HOGENOM" id="CLU_000288_6_0_1"/>
<keyword evidence="2" id="KW-0677">Repeat</keyword>
<dbReference type="EMBL" id="KN832024">
    <property type="protein sequence ID" value="KIN97805.1"/>
    <property type="molecule type" value="Genomic_DNA"/>
</dbReference>
<protein>
    <recommendedName>
        <fullName evidence="4">Nephrocystin 3-like N-terminal domain-containing protein</fullName>
    </recommendedName>
</protein>
<feature type="domain" description="Nephrocystin 3-like N-terminal" evidence="4">
    <location>
        <begin position="209"/>
        <end position="370"/>
    </location>
</feature>
<feature type="non-terminal residue" evidence="5">
    <location>
        <position position="812"/>
    </location>
</feature>
<dbReference type="Pfam" id="PF24883">
    <property type="entry name" value="NPHP3_N"/>
    <property type="match status" value="1"/>
</dbReference>
<dbReference type="InterPro" id="IPR056884">
    <property type="entry name" value="NPHP3-like_N"/>
</dbReference>
<dbReference type="PANTHER" id="PTHR10039">
    <property type="entry name" value="AMELOGENIN"/>
    <property type="match status" value="1"/>
</dbReference>
<evidence type="ECO:0000256" key="1">
    <source>
        <dbReference type="ARBA" id="ARBA00022574"/>
    </source>
</evidence>
<dbReference type="OrthoDB" id="3267051at2759"/>
<dbReference type="PROSITE" id="PS00678">
    <property type="entry name" value="WD_REPEATS_1"/>
    <property type="match status" value="1"/>
</dbReference>
<dbReference type="SUPFAM" id="SSF52540">
    <property type="entry name" value="P-loop containing nucleoside triphosphate hydrolases"/>
    <property type="match status" value="1"/>
</dbReference>
<dbReference type="InterPro" id="IPR019775">
    <property type="entry name" value="WD40_repeat_CS"/>
</dbReference>
<dbReference type="PROSITE" id="PS50082">
    <property type="entry name" value="WD_REPEATS_2"/>
    <property type="match status" value="1"/>
</dbReference>